<dbReference type="PANTHER" id="PTHR43712">
    <property type="entry name" value="PUTATIVE (AFU_ORTHOLOGUE AFUA_4G14580)-RELATED"/>
    <property type="match status" value="1"/>
</dbReference>
<feature type="domain" description="O-methyltransferase dimerisation" evidence="5">
    <location>
        <begin position="43"/>
        <end position="116"/>
    </location>
</feature>
<dbReference type="RefSeq" id="XP_070886469.1">
    <property type="nucleotide sequence ID" value="XM_071035455.1"/>
</dbReference>
<dbReference type="InterPro" id="IPR036388">
    <property type="entry name" value="WH-like_DNA-bd_sf"/>
</dbReference>
<dbReference type="Gene3D" id="3.40.50.150">
    <property type="entry name" value="Vaccinia Virus protein VP39"/>
    <property type="match status" value="1"/>
</dbReference>
<accession>A0ABR4LSG8</accession>
<gene>
    <name evidence="6" type="ORF">BJX67DRAFT_78718</name>
</gene>
<dbReference type="InterPro" id="IPR012967">
    <property type="entry name" value="COMT_dimerisation"/>
</dbReference>
<keyword evidence="1 6" id="KW-0489">Methyltransferase</keyword>
<dbReference type="GO" id="GO:0008168">
    <property type="term" value="F:methyltransferase activity"/>
    <property type="evidence" value="ECO:0007669"/>
    <property type="project" value="UniProtKB-KW"/>
</dbReference>
<dbReference type="GO" id="GO:0032259">
    <property type="term" value="P:methylation"/>
    <property type="evidence" value="ECO:0007669"/>
    <property type="project" value="UniProtKB-KW"/>
</dbReference>
<evidence type="ECO:0000256" key="3">
    <source>
        <dbReference type="ARBA" id="ARBA00022691"/>
    </source>
</evidence>
<dbReference type="GeneID" id="98150527"/>
<keyword evidence="7" id="KW-1185">Reference proteome</keyword>
<dbReference type="InterPro" id="IPR001077">
    <property type="entry name" value="COMT_C"/>
</dbReference>
<keyword evidence="3" id="KW-0949">S-adenosyl-L-methionine</keyword>
<dbReference type="PANTHER" id="PTHR43712:SF1">
    <property type="entry name" value="HYPOTHETICAL O-METHYLTRANSFERASE (EUROFUNG)-RELATED"/>
    <property type="match status" value="1"/>
</dbReference>
<protein>
    <submittedName>
        <fullName evidence="6">S-adenosyl-L-methionine-dependent methyltransferase</fullName>
    </submittedName>
</protein>
<dbReference type="EMBL" id="JBFXLQ010000018">
    <property type="protein sequence ID" value="KAL2867490.1"/>
    <property type="molecule type" value="Genomic_DNA"/>
</dbReference>
<organism evidence="6 7">
    <name type="scientific">Aspergillus lucknowensis</name>
    <dbReference type="NCBI Taxonomy" id="176173"/>
    <lineage>
        <taxon>Eukaryota</taxon>
        <taxon>Fungi</taxon>
        <taxon>Dikarya</taxon>
        <taxon>Ascomycota</taxon>
        <taxon>Pezizomycotina</taxon>
        <taxon>Eurotiomycetes</taxon>
        <taxon>Eurotiomycetidae</taxon>
        <taxon>Eurotiales</taxon>
        <taxon>Aspergillaceae</taxon>
        <taxon>Aspergillus</taxon>
        <taxon>Aspergillus subgen. Nidulantes</taxon>
    </lineage>
</organism>
<dbReference type="Pfam" id="PF00891">
    <property type="entry name" value="Methyltransf_2"/>
    <property type="match status" value="1"/>
</dbReference>
<name>A0ABR4LSG8_9EURO</name>
<dbReference type="SUPFAM" id="SSF53335">
    <property type="entry name" value="S-adenosyl-L-methionine-dependent methyltransferases"/>
    <property type="match status" value="1"/>
</dbReference>
<dbReference type="PIRSF" id="PIRSF005739">
    <property type="entry name" value="O-mtase"/>
    <property type="match status" value="1"/>
</dbReference>
<dbReference type="Proteomes" id="UP001610432">
    <property type="component" value="Unassembled WGS sequence"/>
</dbReference>
<evidence type="ECO:0000259" key="5">
    <source>
        <dbReference type="Pfam" id="PF08100"/>
    </source>
</evidence>
<evidence type="ECO:0000259" key="4">
    <source>
        <dbReference type="Pfam" id="PF00891"/>
    </source>
</evidence>
<dbReference type="InterPro" id="IPR036390">
    <property type="entry name" value="WH_DNA-bd_sf"/>
</dbReference>
<dbReference type="InterPro" id="IPR029063">
    <property type="entry name" value="SAM-dependent_MTases_sf"/>
</dbReference>
<evidence type="ECO:0000256" key="2">
    <source>
        <dbReference type="ARBA" id="ARBA00022679"/>
    </source>
</evidence>
<evidence type="ECO:0000313" key="6">
    <source>
        <dbReference type="EMBL" id="KAL2867490.1"/>
    </source>
</evidence>
<comment type="caution">
    <text evidence="6">The sequence shown here is derived from an EMBL/GenBank/DDBJ whole genome shotgun (WGS) entry which is preliminary data.</text>
</comment>
<dbReference type="Pfam" id="PF08100">
    <property type="entry name" value="Dimerisation"/>
    <property type="match status" value="1"/>
</dbReference>
<dbReference type="SUPFAM" id="SSF46785">
    <property type="entry name" value="Winged helix' DNA-binding domain"/>
    <property type="match status" value="1"/>
</dbReference>
<reference evidence="6 7" key="1">
    <citation type="submission" date="2024-07" db="EMBL/GenBank/DDBJ databases">
        <title>Section-level genome sequencing and comparative genomics of Aspergillus sections Usti and Cavernicolus.</title>
        <authorList>
            <consortium name="Lawrence Berkeley National Laboratory"/>
            <person name="Nybo J.L."/>
            <person name="Vesth T.C."/>
            <person name="Theobald S."/>
            <person name="Frisvad J.C."/>
            <person name="Larsen T.O."/>
            <person name="Kjaerboelling I."/>
            <person name="Rothschild-Mancinelli K."/>
            <person name="Lyhne E.K."/>
            <person name="Kogle M.E."/>
            <person name="Barry K."/>
            <person name="Clum A."/>
            <person name="Na H."/>
            <person name="Ledsgaard L."/>
            <person name="Lin J."/>
            <person name="Lipzen A."/>
            <person name="Kuo A."/>
            <person name="Riley R."/>
            <person name="Mondo S."/>
            <person name="Labutti K."/>
            <person name="Haridas S."/>
            <person name="Pangalinan J."/>
            <person name="Salamov A.A."/>
            <person name="Simmons B.A."/>
            <person name="Magnuson J.K."/>
            <person name="Chen J."/>
            <person name="Drula E."/>
            <person name="Henrissat B."/>
            <person name="Wiebenga A."/>
            <person name="Lubbers R.J."/>
            <person name="Gomes A.C."/>
            <person name="Macurrencykelacurrency M.R."/>
            <person name="Stajich J."/>
            <person name="Grigoriev I.V."/>
            <person name="Mortensen U.H."/>
            <person name="De Vries R.P."/>
            <person name="Baker S.E."/>
            <person name="Andersen M.R."/>
        </authorList>
    </citation>
    <scope>NUCLEOTIDE SEQUENCE [LARGE SCALE GENOMIC DNA]</scope>
    <source>
        <strain evidence="6 7">CBS 449.75</strain>
    </source>
</reference>
<feature type="domain" description="O-methyltransferase C-terminal" evidence="4">
    <location>
        <begin position="218"/>
        <end position="310"/>
    </location>
</feature>
<evidence type="ECO:0000313" key="7">
    <source>
        <dbReference type="Proteomes" id="UP001610432"/>
    </source>
</evidence>
<keyword evidence="2" id="KW-0808">Transferase</keyword>
<sequence>MDRIAQQTKELWANAREDERRAIRDGLRDLISSFDTDWDVVLRLAGGPLVVALVKIGINLDIFGALATADDAVTVEDFVESTGATVEMLRRILRTQAAFGLIEQTGIDEYKASRLTTILTDANVSGSIVDICDNLGPIMQVIPEFLSEKKGQTIISNTETAFQKAFNTKLSAFEWMNQHPTNLRSLSHFMAMHREDSWLDKFPVAEEIASTPPEPSNIALVDIGGGYCHQAIQFHQRYPHLGRVVVQDIPTVLDRVQPVDGVEFQVYNFFQPQPLRAKFFYFRHVLHDWNDDDCVNILKETITALGPNSRIKEGGIEGCGYCAV</sequence>
<proteinExistence type="predicted"/>
<evidence type="ECO:0000256" key="1">
    <source>
        <dbReference type="ARBA" id="ARBA00022603"/>
    </source>
</evidence>
<dbReference type="InterPro" id="IPR016461">
    <property type="entry name" value="COMT-like"/>
</dbReference>
<dbReference type="Gene3D" id="1.10.10.10">
    <property type="entry name" value="Winged helix-like DNA-binding domain superfamily/Winged helix DNA-binding domain"/>
    <property type="match status" value="1"/>
</dbReference>
<dbReference type="PROSITE" id="PS51683">
    <property type="entry name" value="SAM_OMT_II"/>
    <property type="match status" value="1"/>
</dbReference>